<accession>A0A7S3QBX3</accession>
<feature type="signal peptide" evidence="2">
    <location>
        <begin position="1"/>
        <end position="25"/>
    </location>
</feature>
<feature type="chain" id="PRO_5031068557" evidence="2">
    <location>
        <begin position="26"/>
        <end position="564"/>
    </location>
</feature>
<name>A0A7S3QBX3_9STRA</name>
<evidence type="ECO:0000256" key="1">
    <source>
        <dbReference type="SAM" id="MobiDB-lite"/>
    </source>
</evidence>
<evidence type="ECO:0000313" key="3">
    <source>
        <dbReference type="EMBL" id="CAE0471669.1"/>
    </source>
</evidence>
<evidence type="ECO:0000256" key="2">
    <source>
        <dbReference type="SAM" id="SignalP"/>
    </source>
</evidence>
<sequence length="564" mass="63397">MNLKYATKAISLILSSVQLLASADAGLDELLLSNAVPIQQYEDQLVAAGGERFVHKLKLGGKLGEDTHPSFMQEETDYSRKSRELGGYYYKKVYYDDDSENDDYFNLQKELSFQGYSLKFATCQKLQRFSVEAVQRGEYSSMVTDDVVIMRLCPKKSCSANQEYGCSSGFGEYVMDVSEYMAILMKYQYQRQKNFCSFCDSCSFVDYYEDSGANAGNATGDDDQYNAYYENAAAYQNANEEDQDDAVEGANENENGDENQDNRFLGAYYAANANTCYKMSSQCKNTCSSNNDDDDYDDDASSSSNMIDYMSYINYFGCQKQGDSYGNYHYVNPQCDPDTNTIEMGVFYDEYCDQYAGNDIAVYDYLGDDFSTNTFKSVQSSECIECAENKYPPYYNANNVFCNNVYQNSGQCDAYLAYDLGEKSYDDAGDDAANGDDNTDDATMALQNEVQCSFIESIRYGTYDKYGQIYVNMFQSSNQEAKVTTGQKIMLGILSGVCIGLVAYSCMIHHEMTNLLLKSLRTGLIGSKKRWVRRRGHGGSSSRTREQEQESDDSSYESGSGSYV</sequence>
<protein>
    <submittedName>
        <fullName evidence="3">Uncharacterized protein</fullName>
    </submittedName>
</protein>
<feature type="region of interest" description="Disordered" evidence="1">
    <location>
        <begin position="239"/>
        <end position="261"/>
    </location>
</feature>
<feature type="region of interest" description="Disordered" evidence="1">
    <location>
        <begin position="533"/>
        <end position="564"/>
    </location>
</feature>
<dbReference type="EMBL" id="HBIO01021449">
    <property type="protein sequence ID" value="CAE0471669.1"/>
    <property type="molecule type" value="Transcribed_RNA"/>
</dbReference>
<gene>
    <name evidence="3" type="ORF">CDEB00056_LOCUS16522</name>
</gene>
<proteinExistence type="predicted"/>
<reference evidence="3" key="1">
    <citation type="submission" date="2021-01" db="EMBL/GenBank/DDBJ databases">
        <authorList>
            <person name="Corre E."/>
            <person name="Pelletier E."/>
            <person name="Niang G."/>
            <person name="Scheremetjew M."/>
            <person name="Finn R."/>
            <person name="Kale V."/>
            <person name="Holt S."/>
            <person name="Cochrane G."/>
            <person name="Meng A."/>
            <person name="Brown T."/>
            <person name="Cohen L."/>
        </authorList>
    </citation>
    <scope>NUCLEOTIDE SEQUENCE</scope>
    <source>
        <strain evidence="3">MM31A-1</strain>
    </source>
</reference>
<keyword evidence="2" id="KW-0732">Signal</keyword>
<organism evidence="3">
    <name type="scientific">Chaetoceros debilis</name>
    <dbReference type="NCBI Taxonomy" id="122233"/>
    <lineage>
        <taxon>Eukaryota</taxon>
        <taxon>Sar</taxon>
        <taxon>Stramenopiles</taxon>
        <taxon>Ochrophyta</taxon>
        <taxon>Bacillariophyta</taxon>
        <taxon>Coscinodiscophyceae</taxon>
        <taxon>Chaetocerotophycidae</taxon>
        <taxon>Chaetocerotales</taxon>
        <taxon>Chaetocerotaceae</taxon>
        <taxon>Chaetoceros</taxon>
    </lineage>
</organism>
<dbReference type="AlphaFoldDB" id="A0A7S3QBX3"/>